<reference evidence="2 3" key="2">
    <citation type="journal article" date="2019" name="G3 (Bethesda)">
        <title>Hybrid Assembly of the Genome of the Entomopathogenic Nematode Steinernema carpocapsae Identifies the X-Chromosome.</title>
        <authorList>
            <person name="Serra L."/>
            <person name="Macchietto M."/>
            <person name="Macias-Munoz A."/>
            <person name="McGill C.J."/>
            <person name="Rodriguez I.M."/>
            <person name="Rodriguez B."/>
            <person name="Murad R."/>
            <person name="Mortazavi A."/>
        </authorList>
    </citation>
    <scope>NUCLEOTIDE SEQUENCE [LARGE SCALE GENOMIC DNA]</scope>
    <source>
        <strain evidence="2 3">ALL</strain>
    </source>
</reference>
<name>A0A4U5M1D8_STECR</name>
<organism evidence="2 3">
    <name type="scientific">Steinernema carpocapsae</name>
    <name type="common">Entomopathogenic nematode</name>
    <dbReference type="NCBI Taxonomy" id="34508"/>
    <lineage>
        <taxon>Eukaryota</taxon>
        <taxon>Metazoa</taxon>
        <taxon>Ecdysozoa</taxon>
        <taxon>Nematoda</taxon>
        <taxon>Chromadorea</taxon>
        <taxon>Rhabditida</taxon>
        <taxon>Tylenchina</taxon>
        <taxon>Panagrolaimomorpha</taxon>
        <taxon>Strongyloidoidea</taxon>
        <taxon>Steinernematidae</taxon>
        <taxon>Steinernema</taxon>
    </lineage>
</organism>
<comment type="caution">
    <text evidence="2">The sequence shown here is derived from an EMBL/GenBank/DDBJ whole genome shotgun (WGS) entry which is preliminary data.</text>
</comment>
<dbReference type="EMBL" id="AZBU02000010">
    <property type="protein sequence ID" value="TKR62113.1"/>
    <property type="molecule type" value="Genomic_DNA"/>
</dbReference>
<evidence type="ECO:0000313" key="3">
    <source>
        <dbReference type="Proteomes" id="UP000298663"/>
    </source>
</evidence>
<dbReference type="AlphaFoldDB" id="A0A4U5M1D8"/>
<keyword evidence="3" id="KW-1185">Reference proteome</keyword>
<dbReference type="Proteomes" id="UP000298663">
    <property type="component" value="Unassembled WGS sequence"/>
</dbReference>
<protein>
    <submittedName>
        <fullName evidence="2">Uncharacterized protein</fullName>
    </submittedName>
</protein>
<sequence>MDTYIGQGTEWYNLLSEEGKKLIDEQDEKWRKRLDLLVLVLFAVLKILHLGAPLANLGEDGVDVAKAELNLFQ</sequence>
<proteinExistence type="predicted"/>
<reference evidence="2 3" key="1">
    <citation type="journal article" date="2015" name="Genome Biol.">
        <title>Comparative genomics of Steinernema reveals deeply conserved gene regulatory networks.</title>
        <authorList>
            <person name="Dillman A.R."/>
            <person name="Macchietto M."/>
            <person name="Porter C.F."/>
            <person name="Rogers A."/>
            <person name="Williams B."/>
            <person name="Antoshechkin I."/>
            <person name="Lee M.M."/>
            <person name="Goodwin Z."/>
            <person name="Lu X."/>
            <person name="Lewis E.E."/>
            <person name="Goodrich-Blair H."/>
            <person name="Stock S.P."/>
            <person name="Adams B.J."/>
            <person name="Sternberg P.W."/>
            <person name="Mortazavi A."/>
        </authorList>
    </citation>
    <scope>NUCLEOTIDE SEQUENCE [LARGE SCALE GENOMIC DNA]</scope>
    <source>
        <strain evidence="2 3">ALL</strain>
    </source>
</reference>
<keyword evidence="1" id="KW-0472">Membrane</keyword>
<feature type="transmembrane region" description="Helical" evidence="1">
    <location>
        <begin position="36"/>
        <end position="55"/>
    </location>
</feature>
<gene>
    <name evidence="2" type="ORF">L596_026115</name>
</gene>
<evidence type="ECO:0000313" key="2">
    <source>
        <dbReference type="EMBL" id="TKR62113.1"/>
    </source>
</evidence>
<evidence type="ECO:0000256" key="1">
    <source>
        <dbReference type="SAM" id="Phobius"/>
    </source>
</evidence>
<keyword evidence="1" id="KW-1133">Transmembrane helix</keyword>
<accession>A0A4U5M1D8</accession>
<keyword evidence="1" id="KW-0812">Transmembrane</keyword>